<accession>V4PEY4</accession>
<name>V4PEY4_9CAUL</name>
<feature type="region of interest" description="Disordered" evidence="1">
    <location>
        <begin position="235"/>
        <end position="257"/>
    </location>
</feature>
<comment type="caution">
    <text evidence="3">The sequence shown here is derived from an EMBL/GenBank/DDBJ whole genome shotgun (WGS) entry which is preliminary data.</text>
</comment>
<dbReference type="STRING" id="1121022.GCA_000376105_02738"/>
<keyword evidence="4" id="KW-1185">Reference proteome</keyword>
<reference evidence="3 4" key="1">
    <citation type="journal article" date="2014" name="Nature">
        <title>Sequential evolution of bacterial morphology by co-option of a developmental regulator.</title>
        <authorList>
            <person name="Jiang C."/>
            <person name="Brown P.J."/>
            <person name="Ducret A."/>
            <person name="Brun Y.V."/>
        </authorList>
    </citation>
    <scope>NUCLEOTIDE SEQUENCE [LARGE SCALE GENOMIC DNA]</scope>
    <source>
        <strain evidence="3 4">DSM 16100</strain>
    </source>
</reference>
<dbReference type="Proteomes" id="UP000017837">
    <property type="component" value="Unassembled WGS sequence"/>
</dbReference>
<gene>
    <name evidence="3" type="ORF">ABENE_07730</name>
</gene>
<feature type="region of interest" description="Disordered" evidence="1">
    <location>
        <begin position="299"/>
        <end position="333"/>
    </location>
</feature>
<evidence type="ECO:0000259" key="2">
    <source>
        <dbReference type="Pfam" id="PF03432"/>
    </source>
</evidence>
<feature type="domain" description="MobA/VirD2-like nuclease" evidence="2">
    <location>
        <begin position="136"/>
        <end position="229"/>
    </location>
</feature>
<dbReference type="InterPro" id="IPR005094">
    <property type="entry name" value="Endonuclease_MobA/VirD2"/>
</dbReference>
<feature type="compositionally biased region" description="Basic and acidic residues" evidence="1">
    <location>
        <begin position="241"/>
        <end position="257"/>
    </location>
</feature>
<dbReference type="OrthoDB" id="7173932at2"/>
<dbReference type="AlphaFoldDB" id="V4PEY4"/>
<dbReference type="Gene3D" id="3.30.930.30">
    <property type="match status" value="1"/>
</dbReference>
<evidence type="ECO:0000313" key="4">
    <source>
        <dbReference type="Proteomes" id="UP000017837"/>
    </source>
</evidence>
<dbReference type="PATRIC" id="fig|1121022.4.peg.1552"/>
<evidence type="ECO:0000256" key="1">
    <source>
        <dbReference type="SAM" id="MobiDB-lite"/>
    </source>
</evidence>
<feature type="compositionally biased region" description="Basic and acidic residues" evidence="1">
    <location>
        <begin position="310"/>
        <end position="333"/>
    </location>
</feature>
<proteinExistence type="predicted"/>
<protein>
    <recommendedName>
        <fullName evidence="2">MobA/VirD2-like nuclease domain-containing protein</fullName>
    </recommendedName>
</protein>
<sequence>MVSRARIDGMLLDWGASLFNQPPTLHTKGAPRNVLTGRLPKVRKGKATKGGTLSNADGIRAKLRAVVKRAPEVMVKISGGGKGMIQIKNHMDYISRNGQIELETQDGEVVNGRAELQMLRDEWKYGGFQVAEEGEVKDAFNIVLSMPEGTPALAVKNAARDFAAREFGGYQYAMALHTYDTDPDQDPAKHPHVHLTVKARGLDGTRLNPRKVDLQRWREGFAYALREHGVEAAATSRQARLKTERSEKKSVQEMKHRGEALHSVGKGAAGADRVAKARSTEADVRRKYANLVVALNASPDVQDQRLGGELSDRFRLTRPIDQEPKDRPTGRER</sequence>
<evidence type="ECO:0000313" key="3">
    <source>
        <dbReference type="EMBL" id="ESQ92517.1"/>
    </source>
</evidence>
<dbReference type="RefSeq" id="WP_018082409.1">
    <property type="nucleotide sequence ID" value="NZ_AQWM01000013.1"/>
</dbReference>
<dbReference type="Pfam" id="PF03432">
    <property type="entry name" value="Relaxase"/>
    <property type="match status" value="1"/>
</dbReference>
<dbReference type="eggNOG" id="COG3843">
    <property type="taxonomic scope" value="Bacteria"/>
</dbReference>
<organism evidence="3 4">
    <name type="scientific">Asticcacaulis benevestitus DSM 16100 = ATCC BAA-896</name>
    <dbReference type="NCBI Taxonomy" id="1121022"/>
    <lineage>
        <taxon>Bacteria</taxon>
        <taxon>Pseudomonadati</taxon>
        <taxon>Pseudomonadota</taxon>
        <taxon>Alphaproteobacteria</taxon>
        <taxon>Caulobacterales</taxon>
        <taxon>Caulobacteraceae</taxon>
        <taxon>Asticcacaulis</taxon>
    </lineage>
</organism>
<dbReference type="EMBL" id="AWGB01000012">
    <property type="protein sequence ID" value="ESQ92517.1"/>
    <property type="molecule type" value="Genomic_DNA"/>
</dbReference>